<keyword evidence="1" id="KW-0560">Oxidoreductase</keyword>
<dbReference type="RefSeq" id="XP_038791877.1">
    <property type="nucleotide sequence ID" value="XM_038926021.1"/>
</dbReference>
<dbReference type="Proteomes" id="UP000596902">
    <property type="component" value="Unassembled WGS sequence"/>
</dbReference>
<dbReference type="Pfam" id="PF00106">
    <property type="entry name" value="adh_short"/>
    <property type="match status" value="1"/>
</dbReference>
<dbReference type="EMBL" id="JAAABM010000001">
    <property type="protein sequence ID" value="KAF7681998.1"/>
    <property type="molecule type" value="Genomic_DNA"/>
</dbReference>
<dbReference type="AlphaFoldDB" id="A0A8H7ENC0"/>
<sequence>MSGAEVFSALGTPARTAARVLVAPRYAVNGFQPLRGWMDNEYARARYGRWYMWRIWLLFDCKDLEVLENLINDGQDEQILEMRDAKLKQFKLVTLVGALLATLALQALSLPVLEETIFVARASFIVSTMLSLLATFFTLIQQREVGVIRDARSFRRWLSNGVQYYNARERLVWQSSLTSLTLVEAPYELISLAVASFVAGMSAYDEFNINYLPTTARSSSTYHPLRTKMASPLPYNRQNALASTIAVDNACNIADKIIIATGVTQGGLGATFVEEIAKHKPALLVLAGRSPSKVQVTADKIRSNPASANVEVRILALDLASQKQIREAAKEVLAYPESNIDVLVNSAGTMAGPYRTTAEGIESQFGCNHVGHFLFTNLIMSKLLASKAPRVVNVASDGHRFSGVRFEDANFQNGKVYDQWEAYGQSKTANILFSYALAEKLGAKGLRAYSLHPGVALGTSLAEKFDDEDMKSVAAKDKAIGWARGFDIKSLDECAATHVVAAFDTRLDNYNGAFLNDGNVAPQEVQPTAKNPEDAEKLWKLSEKLVGEEFVY</sequence>
<gene>
    <name evidence="3" type="ORF">GT037_000974</name>
</gene>
<evidence type="ECO:0000313" key="3">
    <source>
        <dbReference type="EMBL" id="KAF7681998.1"/>
    </source>
</evidence>
<keyword evidence="2" id="KW-1133">Transmembrane helix</keyword>
<reference evidence="3" key="2">
    <citation type="submission" date="2020-08" db="EMBL/GenBank/DDBJ databases">
        <title>Draft Genome Sequence of Cumin Blight Pathogen Alternaria burnsii.</title>
        <authorList>
            <person name="Feng Z."/>
        </authorList>
    </citation>
    <scope>NUCLEOTIDE SEQUENCE</scope>
    <source>
        <strain evidence="3">CBS107.38</strain>
    </source>
</reference>
<dbReference type="InterPro" id="IPR036291">
    <property type="entry name" value="NAD(P)-bd_dom_sf"/>
</dbReference>
<keyword evidence="2" id="KW-0472">Membrane</keyword>
<proteinExistence type="predicted"/>
<name>A0A8H7ENC0_9PLEO</name>
<organism evidence="3 4">
    <name type="scientific">Alternaria burnsii</name>
    <dbReference type="NCBI Taxonomy" id="1187904"/>
    <lineage>
        <taxon>Eukaryota</taxon>
        <taxon>Fungi</taxon>
        <taxon>Dikarya</taxon>
        <taxon>Ascomycota</taxon>
        <taxon>Pezizomycotina</taxon>
        <taxon>Dothideomycetes</taxon>
        <taxon>Pleosporomycetidae</taxon>
        <taxon>Pleosporales</taxon>
        <taxon>Pleosporineae</taxon>
        <taxon>Pleosporaceae</taxon>
        <taxon>Alternaria</taxon>
        <taxon>Alternaria sect. Alternaria</taxon>
    </lineage>
</organism>
<comment type="caution">
    <text evidence="3">The sequence shown here is derived from an EMBL/GenBank/DDBJ whole genome shotgun (WGS) entry which is preliminary data.</text>
</comment>
<keyword evidence="4" id="KW-1185">Reference proteome</keyword>
<accession>A0A8H7ENC0</accession>
<evidence type="ECO:0000313" key="4">
    <source>
        <dbReference type="Proteomes" id="UP000596902"/>
    </source>
</evidence>
<evidence type="ECO:0000256" key="2">
    <source>
        <dbReference type="SAM" id="Phobius"/>
    </source>
</evidence>
<feature type="transmembrane region" description="Helical" evidence="2">
    <location>
        <begin position="92"/>
        <end position="112"/>
    </location>
</feature>
<dbReference type="SUPFAM" id="SSF51735">
    <property type="entry name" value="NAD(P)-binding Rossmann-fold domains"/>
    <property type="match status" value="1"/>
</dbReference>
<feature type="transmembrane region" description="Helical" evidence="2">
    <location>
        <begin position="118"/>
        <end position="140"/>
    </location>
</feature>
<dbReference type="GeneID" id="62199199"/>
<evidence type="ECO:0000256" key="1">
    <source>
        <dbReference type="ARBA" id="ARBA00023002"/>
    </source>
</evidence>
<keyword evidence="2" id="KW-0812">Transmembrane</keyword>
<dbReference type="GO" id="GO:0016491">
    <property type="term" value="F:oxidoreductase activity"/>
    <property type="evidence" value="ECO:0007669"/>
    <property type="project" value="UniProtKB-KW"/>
</dbReference>
<dbReference type="PANTHER" id="PTHR43157">
    <property type="entry name" value="PHOSPHATIDYLINOSITOL-GLYCAN BIOSYNTHESIS CLASS F PROTEIN-RELATED"/>
    <property type="match status" value="1"/>
</dbReference>
<reference evidence="3" key="1">
    <citation type="submission" date="2020-01" db="EMBL/GenBank/DDBJ databases">
        <authorList>
            <person name="Feng Z.H.Z."/>
        </authorList>
    </citation>
    <scope>NUCLEOTIDE SEQUENCE</scope>
    <source>
        <strain evidence="3">CBS107.38</strain>
    </source>
</reference>
<dbReference type="Gene3D" id="3.40.50.720">
    <property type="entry name" value="NAD(P)-binding Rossmann-like Domain"/>
    <property type="match status" value="1"/>
</dbReference>
<protein>
    <submittedName>
        <fullName evidence="3">Uncharacterized protein</fullName>
    </submittedName>
</protein>
<dbReference type="InterPro" id="IPR002347">
    <property type="entry name" value="SDR_fam"/>
</dbReference>
<dbReference type="PANTHER" id="PTHR43157:SF31">
    <property type="entry name" value="PHOSPHATIDYLINOSITOL-GLYCAN BIOSYNTHESIS CLASS F PROTEIN"/>
    <property type="match status" value="1"/>
</dbReference>